<dbReference type="PROSITE" id="PS50943">
    <property type="entry name" value="HTH_CROC1"/>
    <property type="match status" value="1"/>
</dbReference>
<comment type="caution">
    <text evidence="3">The sequence shown here is derived from an EMBL/GenBank/DDBJ whole genome shotgun (WGS) entry which is preliminary data.</text>
</comment>
<dbReference type="PANTHER" id="PTHR36924:SF1">
    <property type="entry name" value="ANTITOXIN HIGA-1"/>
    <property type="match status" value="1"/>
</dbReference>
<accession>A0ABS4ESE4</accession>
<evidence type="ECO:0000313" key="3">
    <source>
        <dbReference type="EMBL" id="MBP1860861.1"/>
    </source>
</evidence>
<dbReference type="EMBL" id="JAGGJV010000008">
    <property type="protein sequence ID" value="MBP1860861.1"/>
    <property type="molecule type" value="Genomic_DNA"/>
</dbReference>
<evidence type="ECO:0000256" key="1">
    <source>
        <dbReference type="ARBA" id="ARBA00023125"/>
    </source>
</evidence>
<keyword evidence="4" id="KW-1185">Reference proteome</keyword>
<dbReference type="PANTHER" id="PTHR36924">
    <property type="entry name" value="ANTITOXIN HIGA-1"/>
    <property type="match status" value="1"/>
</dbReference>
<gene>
    <name evidence="3" type="ORF">J2Z75_004382</name>
</gene>
<organism evidence="3 4">
    <name type="scientific">Rhizobium herbae</name>
    <dbReference type="NCBI Taxonomy" id="508661"/>
    <lineage>
        <taxon>Bacteria</taxon>
        <taxon>Pseudomonadati</taxon>
        <taxon>Pseudomonadota</taxon>
        <taxon>Alphaproteobacteria</taxon>
        <taxon>Hyphomicrobiales</taxon>
        <taxon>Rhizobiaceae</taxon>
        <taxon>Rhizobium/Agrobacterium group</taxon>
        <taxon>Rhizobium</taxon>
    </lineage>
</organism>
<name>A0ABS4ESE4_9HYPH</name>
<dbReference type="RefSeq" id="WP_234937486.1">
    <property type="nucleotide sequence ID" value="NZ_JAGGJV010000008.1"/>
</dbReference>
<keyword evidence="1" id="KW-0238">DNA-binding</keyword>
<sequence>MKENAMFEIHPGAMLREELDTRGMTGNALALALRINSGRVSEILNGKRAISADTALRLGQFFGNDPQFWLGLQATYDLAVAARQNGDRIKTEVLPAKSAA</sequence>
<dbReference type="InterPro" id="IPR010982">
    <property type="entry name" value="Lambda_DNA-bd_dom_sf"/>
</dbReference>
<dbReference type="SUPFAM" id="SSF47413">
    <property type="entry name" value="lambda repressor-like DNA-binding domains"/>
    <property type="match status" value="1"/>
</dbReference>
<proteinExistence type="predicted"/>
<dbReference type="CDD" id="cd00093">
    <property type="entry name" value="HTH_XRE"/>
    <property type="match status" value="1"/>
</dbReference>
<dbReference type="InterPro" id="IPR013430">
    <property type="entry name" value="Toxin_antidote_HigA"/>
</dbReference>
<reference evidence="3 4" key="1">
    <citation type="submission" date="2021-03" db="EMBL/GenBank/DDBJ databases">
        <title>Genomic Encyclopedia of Type Strains, Phase IV (KMG-IV): sequencing the most valuable type-strain genomes for metagenomic binning, comparative biology and taxonomic classification.</title>
        <authorList>
            <person name="Goeker M."/>
        </authorList>
    </citation>
    <scope>NUCLEOTIDE SEQUENCE [LARGE SCALE GENOMIC DNA]</scope>
    <source>
        <strain evidence="3 4">DSM 26427</strain>
    </source>
</reference>
<dbReference type="Proteomes" id="UP000823786">
    <property type="component" value="Unassembled WGS sequence"/>
</dbReference>
<dbReference type="Pfam" id="PF01381">
    <property type="entry name" value="HTH_3"/>
    <property type="match status" value="1"/>
</dbReference>
<protein>
    <submittedName>
        <fullName evidence="3">Addiction module HigA family antidote</fullName>
    </submittedName>
</protein>
<dbReference type="Gene3D" id="1.10.260.40">
    <property type="entry name" value="lambda repressor-like DNA-binding domains"/>
    <property type="match status" value="1"/>
</dbReference>
<dbReference type="SMART" id="SM00530">
    <property type="entry name" value="HTH_XRE"/>
    <property type="match status" value="1"/>
</dbReference>
<dbReference type="InterPro" id="IPR001387">
    <property type="entry name" value="Cro/C1-type_HTH"/>
</dbReference>
<dbReference type="NCBIfam" id="TIGR02607">
    <property type="entry name" value="antidote_HigA"/>
    <property type="match status" value="1"/>
</dbReference>
<feature type="domain" description="HTH cro/C1-type" evidence="2">
    <location>
        <begin position="15"/>
        <end position="69"/>
    </location>
</feature>
<evidence type="ECO:0000259" key="2">
    <source>
        <dbReference type="PROSITE" id="PS50943"/>
    </source>
</evidence>
<evidence type="ECO:0000313" key="4">
    <source>
        <dbReference type="Proteomes" id="UP000823786"/>
    </source>
</evidence>